<dbReference type="InterPro" id="IPR001466">
    <property type="entry name" value="Beta-lactam-related"/>
</dbReference>
<protein>
    <submittedName>
        <fullName evidence="2">Carboxylesterase</fullName>
    </submittedName>
</protein>
<sequence length="400" mass="42077">MIHEDGLAPLGKNSQPLGTVAPGWEAVGSLFDDTLASSVRGGAALSIMQGGAQVVDLWGGFADAATGLPWGADTTTVLFSMTKGLMSLLVARLVDDGLLDLDEPVSNSWPEFAQQGKGAITLRTVMAHRAGLSYPVEDLSIDDVVAWTPVVEKLARQAPLFTPGTAHQYHAFTLGWLVGEVVQRVTGTDFSTLFQEVLGTPVGAQVWVGLPEAEQAHVSTLVPEPSFRLELPEFVPHARELMRTFTLGQVFPPEIATAGTGLNDPRLHRATIPAGLGIGTARGVAALWSDAIVGSRARGPVTKSTLDDMTRPLSVGAPLWSLPGAGFESWGTGFHVPSEPMPLLGASSFGHGGAGGQLSFADRDSEVAFAFVTTDLQVVDDERASRLVAGVRAILDRQGS</sequence>
<reference evidence="3" key="1">
    <citation type="journal article" date="2019" name="Int. J. Syst. Evol. Microbiol.">
        <title>The Global Catalogue of Microorganisms (GCM) 10K type strain sequencing project: providing services to taxonomists for standard genome sequencing and annotation.</title>
        <authorList>
            <consortium name="The Broad Institute Genomics Platform"/>
            <consortium name="The Broad Institute Genome Sequencing Center for Infectious Disease"/>
            <person name="Wu L."/>
            <person name="Ma J."/>
        </authorList>
    </citation>
    <scope>NUCLEOTIDE SEQUENCE [LARGE SCALE GENOMIC DNA]</scope>
    <source>
        <strain evidence="3">NBRC 108728</strain>
    </source>
</reference>
<feature type="domain" description="Beta-lactamase-related" evidence="1">
    <location>
        <begin position="30"/>
        <end position="389"/>
    </location>
</feature>
<dbReference type="InterPro" id="IPR012338">
    <property type="entry name" value="Beta-lactam/transpept-like"/>
</dbReference>
<evidence type="ECO:0000313" key="2">
    <source>
        <dbReference type="EMBL" id="BDZ47923.1"/>
    </source>
</evidence>
<evidence type="ECO:0000259" key="1">
    <source>
        <dbReference type="Pfam" id="PF00144"/>
    </source>
</evidence>
<dbReference type="Proteomes" id="UP001321486">
    <property type="component" value="Chromosome"/>
</dbReference>
<dbReference type="InterPro" id="IPR052907">
    <property type="entry name" value="Beta-lactamase/esterase"/>
</dbReference>
<organism evidence="2 3">
    <name type="scientific">Frondihabitans sucicola</name>
    <dbReference type="NCBI Taxonomy" id="1268041"/>
    <lineage>
        <taxon>Bacteria</taxon>
        <taxon>Bacillati</taxon>
        <taxon>Actinomycetota</taxon>
        <taxon>Actinomycetes</taxon>
        <taxon>Micrococcales</taxon>
        <taxon>Microbacteriaceae</taxon>
        <taxon>Frondihabitans</taxon>
    </lineage>
</organism>
<evidence type="ECO:0000313" key="3">
    <source>
        <dbReference type="Proteomes" id="UP001321486"/>
    </source>
</evidence>
<keyword evidence="3" id="KW-1185">Reference proteome</keyword>
<dbReference type="SUPFAM" id="SSF56601">
    <property type="entry name" value="beta-lactamase/transpeptidase-like"/>
    <property type="match status" value="1"/>
</dbReference>
<dbReference type="PANTHER" id="PTHR43319:SF3">
    <property type="entry name" value="BETA-LACTAMASE-RELATED DOMAIN-CONTAINING PROTEIN"/>
    <property type="match status" value="1"/>
</dbReference>
<gene>
    <name evidence="2" type="primary">lipP</name>
    <name evidence="2" type="ORF">GCM10025867_01640</name>
</gene>
<dbReference type="Gene3D" id="3.40.710.10">
    <property type="entry name" value="DD-peptidase/beta-lactamase superfamily"/>
    <property type="match status" value="1"/>
</dbReference>
<dbReference type="RefSeq" id="WP_286344991.1">
    <property type="nucleotide sequence ID" value="NZ_AP027732.1"/>
</dbReference>
<proteinExistence type="predicted"/>
<dbReference type="PANTHER" id="PTHR43319">
    <property type="entry name" value="BETA-LACTAMASE-RELATED"/>
    <property type="match status" value="1"/>
</dbReference>
<dbReference type="Pfam" id="PF00144">
    <property type="entry name" value="Beta-lactamase"/>
    <property type="match status" value="1"/>
</dbReference>
<dbReference type="EMBL" id="AP027732">
    <property type="protein sequence ID" value="BDZ47923.1"/>
    <property type="molecule type" value="Genomic_DNA"/>
</dbReference>
<name>A0ABN6XSN1_9MICO</name>
<accession>A0ABN6XSN1</accession>